<organism evidence="2 3">
    <name type="scientific">Dreissena polymorpha</name>
    <name type="common">Zebra mussel</name>
    <name type="synonym">Mytilus polymorpha</name>
    <dbReference type="NCBI Taxonomy" id="45954"/>
    <lineage>
        <taxon>Eukaryota</taxon>
        <taxon>Metazoa</taxon>
        <taxon>Spiralia</taxon>
        <taxon>Lophotrochozoa</taxon>
        <taxon>Mollusca</taxon>
        <taxon>Bivalvia</taxon>
        <taxon>Autobranchia</taxon>
        <taxon>Heteroconchia</taxon>
        <taxon>Euheterodonta</taxon>
        <taxon>Imparidentia</taxon>
        <taxon>Neoheterodontei</taxon>
        <taxon>Myida</taxon>
        <taxon>Dreissenoidea</taxon>
        <taxon>Dreissenidae</taxon>
        <taxon>Dreissena</taxon>
    </lineage>
</organism>
<evidence type="ECO:0000256" key="1">
    <source>
        <dbReference type="SAM" id="MobiDB-lite"/>
    </source>
</evidence>
<name>A0A9D4NLX8_DREPO</name>
<feature type="region of interest" description="Disordered" evidence="1">
    <location>
        <begin position="1"/>
        <end position="21"/>
    </location>
</feature>
<accession>A0A9D4NLX8</accession>
<reference evidence="2" key="1">
    <citation type="journal article" date="2019" name="bioRxiv">
        <title>The Genome of the Zebra Mussel, Dreissena polymorpha: A Resource for Invasive Species Research.</title>
        <authorList>
            <person name="McCartney M.A."/>
            <person name="Auch B."/>
            <person name="Kono T."/>
            <person name="Mallez S."/>
            <person name="Zhang Y."/>
            <person name="Obille A."/>
            <person name="Becker A."/>
            <person name="Abrahante J.E."/>
            <person name="Garbe J."/>
            <person name="Badalamenti J.P."/>
            <person name="Herman A."/>
            <person name="Mangelson H."/>
            <person name="Liachko I."/>
            <person name="Sullivan S."/>
            <person name="Sone E.D."/>
            <person name="Koren S."/>
            <person name="Silverstein K.A.T."/>
            <person name="Beckman K.B."/>
            <person name="Gohl D.M."/>
        </authorList>
    </citation>
    <scope>NUCLEOTIDE SEQUENCE</scope>
    <source>
        <strain evidence="2">Duluth1</strain>
        <tissue evidence="2">Whole animal</tissue>
    </source>
</reference>
<dbReference type="EMBL" id="JAIWYP010000001">
    <property type="protein sequence ID" value="KAH3896139.1"/>
    <property type="molecule type" value="Genomic_DNA"/>
</dbReference>
<evidence type="ECO:0000313" key="3">
    <source>
        <dbReference type="Proteomes" id="UP000828390"/>
    </source>
</evidence>
<reference evidence="2" key="2">
    <citation type="submission" date="2020-11" db="EMBL/GenBank/DDBJ databases">
        <authorList>
            <person name="McCartney M.A."/>
            <person name="Auch B."/>
            <person name="Kono T."/>
            <person name="Mallez S."/>
            <person name="Becker A."/>
            <person name="Gohl D.M."/>
            <person name="Silverstein K.A.T."/>
            <person name="Koren S."/>
            <person name="Bechman K.B."/>
            <person name="Herman A."/>
            <person name="Abrahante J.E."/>
            <person name="Garbe J."/>
        </authorList>
    </citation>
    <scope>NUCLEOTIDE SEQUENCE</scope>
    <source>
        <strain evidence="2">Duluth1</strain>
        <tissue evidence="2">Whole animal</tissue>
    </source>
</reference>
<sequence length="71" mass="7973">MAKNCDGMPSNKQFRTKTKPILVKSEGRLQIGKLAKPPARIYQNVNESITGMFKTVNNQIDDNCESNSDEE</sequence>
<comment type="caution">
    <text evidence="2">The sequence shown here is derived from an EMBL/GenBank/DDBJ whole genome shotgun (WGS) entry which is preliminary data.</text>
</comment>
<protein>
    <submittedName>
        <fullName evidence="2">Uncharacterized protein</fullName>
    </submittedName>
</protein>
<dbReference type="Proteomes" id="UP000828390">
    <property type="component" value="Unassembled WGS sequence"/>
</dbReference>
<keyword evidence="3" id="KW-1185">Reference proteome</keyword>
<gene>
    <name evidence="2" type="ORF">DPMN_020312</name>
</gene>
<dbReference type="AlphaFoldDB" id="A0A9D4NLX8"/>
<proteinExistence type="predicted"/>
<evidence type="ECO:0000313" key="2">
    <source>
        <dbReference type="EMBL" id="KAH3896139.1"/>
    </source>
</evidence>